<gene>
    <name evidence="1" type="ORF">EGY25_07435</name>
</gene>
<evidence type="ECO:0000313" key="1">
    <source>
        <dbReference type="EMBL" id="TFW11888.1"/>
    </source>
</evidence>
<comment type="caution">
    <text evidence="1">The sequence shown here is derived from an EMBL/GenBank/DDBJ whole genome shotgun (WGS) entry which is preliminary data.</text>
</comment>
<dbReference type="InterPro" id="IPR018531">
    <property type="entry name" value="DUF1993"/>
</dbReference>
<proteinExistence type="predicted"/>
<dbReference type="PANTHER" id="PTHR36922:SF1">
    <property type="entry name" value="DUF1993 DOMAIN-CONTAINING PROTEIN"/>
    <property type="match status" value="1"/>
</dbReference>
<dbReference type="InterPro" id="IPR034660">
    <property type="entry name" value="DinB/YfiT-like"/>
</dbReference>
<dbReference type="AlphaFoldDB" id="A0A4Y9RX60"/>
<dbReference type="Pfam" id="PF09351">
    <property type="entry name" value="DUF1993"/>
    <property type="match status" value="1"/>
</dbReference>
<dbReference type="EMBL" id="SPVH01000006">
    <property type="protein sequence ID" value="TFW11888.1"/>
    <property type="molecule type" value="Genomic_DNA"/>
</dbReference>
<evidence type="ECO:0000313" key="2">
    <source>
        <dbReference type="Proteomes" id="UP000298216"/>
    </source>
</evidence>
<protein>
    <submittedName>
        <fullName evidence="1">DUF1993 domain-containing protein</fullName>
    </submittedName>
</protein>
<dbReference type="OrthoDB" id="338237at2"/>
<dbReference type="PANTHER" id="PTHR36922">
    <property type="entry name" value="BLL2446 PROTEIN"/>
    <property type="match status" value="1"/>
</dbReference>
<dbReference type="Gene3D" id="1.20.120.450">
    <property type="entry name" value="dinb family like domain"/>
    <property type="match status" value="1"/>
</dbReference>
<sequence>MTFSIYDAASPIFVRGLTNLSGWLDKASAEGFDEAALIQARLHEDMRPLASQVQLASDSAKGAVARLGGVDNPSMADTENTFAELKDRIARTVAFIESVEPAAFVGAETRPIVVKTPNRELHFDGAGYLTSFVLPNFHFHLTTAYAILRKEGVPLGKMDYLGQLALI</sequence>
<dbReference type="Proteomes" id="UP000298216">
    <property type="component" value="Unassembled WGS sequence"/>
</dbReference>
<reference evidence="1 2" key="1">
    <citation type="submission" date="2019-03" db="EMBL/GenBank/DDBJ databases">
        <title>Draft genome of Brevundimonas sp. a heavy metal resistant soil bacteria.</title>
        <authorList>
            <person name="Soto J."/>
        </authorList>
    </citation>
    <scope>NUCLEOTIDE SEQUENCE [LARGE SCALE GENOMIC DNA]</scope>
    <source>
        <strain evidence="1 2">B-10</strain>
    </source>
</reference>
<dbReference type="RefSeq" id="WP_135194378.1">
    <property type="nucleotide sequence ID" value="NZ_SPVH01000006.1"/>
</dbReference>
<keyword evidence="2" id="KW-1185">Reference proteome</keyword>
<organism evidence="1 2">
    <name type="scientific">Brevundimonas intermedia</name>
    <dbReference type="NCBI Taxonomy" id="74315"/>
    <lineage>
        <taxon>Bacteria</taxon>
        <taxon>Pseudomonadati</taxon>
        <taxon>Pseudomonadota</taxon>
        <taxon>Alphaproteobacteria</taxon>
        <taxon>Caulobacterales</taxon>
        <taxon>Caulobacteraceae</taxon>
        <taxon>Brevundimonas</taxon>
    </lineage>
</organism>
<accession>A0A4Y9RX60</accession>
<dbReference type="SUPFAM" id="SSF109854">
    <property type="entry name" value="DinB/YfiT-like putative metalloenzymes"/>
    <property type="match status" value="1"/>
</dbReference>
<name>A0A4Y9RX60_9CAUL</name>